<dbReference type="PANTHER" id="PTHR11803">
    <property type="entry name" value="2-IMINOBUTANOATE/2-IMINOPROPANOATE DEAMINASE RIDA"/>
    <property type="match status" value="1"/>
</dbReference>
<organism evidence="1 2">
    <name type="scientific">Hallella bergensis DSM 17361</name>
    <dbReference type="NCBI Taxonomy" id="585502"/>
    <lineage>
        <taxon>Bacteria</taxon>
        <taxon>Pseudomonadati</taxon>
        <taxon>Bacteroidota</taxon>
        <taxon>Bacteroidia</taxon>
        <taxon>Bacteroidales</taxon>
        <taxon>Prevotellaceae</taxon>
        <taxon>Hallella</taxon>
    </lineage>
</organism>
<evidence type="ECO:0000313" key="2">
    <source>
        <dbReference type="Proteomes" id="UP000003160"/>
    </source>
</evidence>
<accession>D1PU52</accession>
<dbReference type="InterPro" id="IPR035959">
    <property type="entry name" value="RutC-like_sf"/>
</dbReference>
<dbReference type="SUPFAM" id="SSF55298">
    <property type="entry name" value="YjgF-like"/>
    <property type="match status" value="1"/>
</dbReference>
<dbReference type="Gene3D" id="3.30.1330.40">
    <property type="entry name" value="RutC-like"/>
    <property type="match status" value="2"/>
</dbReference>
<proteinExistence type="predicted"/>
<dbReference type="EMBL" id="ACKS01000023">
    <property type="protein sequence ID" value="EFA45099.1"/>
    <property type="molecule type" value="Genomic_DNA"/>
</dbReference>
<sequence length="382" mass="43549">MSHIIPYQILGCVNVRLAKFTAGTDVDEYHLTLCIDDKACHMNYAEQLRHLCAAFEIVRQQIKASPVFKRYFISDAANQTAMLMNYELTSPDYELSVIEQPPANGTQVALWCYLMTHINTKANTFGLYEVEHGSYRHLWSANNTAQAKTCSAQTKLLLNDYVMQLMNEGCTLRDNCVRTWFYVNDIERDYKDMVKARNDVFYTQGMNRHTHFTVSTGIGSRPADNQILCQMDSYAVCGLRQGQMRYLHASEHLCQAADGMSFERGARIDYGDRRHVFISGTGSTDRDGNIVSQGDILGQCVRVWQNIEALINEADCEMNDLQVLTCAIRDASDFHVVRQFLQKKTEHRVPYVLVNAHICKPGRLVEMECIAARKVKSSYPDF</sequence>
<dbReference type="AlphaFoldDB" id="D1PU52"/>
<name>D1PU52_9BACT</name>
<reference evidence="1 2" key="1">
    <citation type="submission" date="2009-10" db="EMBL/GenBank/DDBJ databases">
        <authorList>
            <person name="Qin X."/>
            <person name="Bachman B."/>
            <person name="Battles P."/>
            <person name="Bell A."/>
            <person name="Bess C."/>
            <person name="Bickham C."/>
            <person name="Chaboub L."/>
            <person name="Chen D."/>
            <person name="Coyle M."/>
            <person name="Deiros D.R."/>
            <person name="Dinh H."/>
            <person name="Forbes L."/>
            <person name="Fowler G."/>
            <person name="Francisco L."/>
            <person name="Fu Q."/>
            <person name="Gubbala S."/>
            <person name="Hale W."/>
            <person name="Han Y."/>
            <person name="Hemphill L."/>
            <person name="Highlander S.K."/>
            <person name="Hirani K."/>
            <person name="Hogues M."/>
            <person name="Jackson L."/>
            <person name="Jakkamsetti A."/>
            <person name="Javaid M."/>
            <person name="Jiang H."/>
            <person name="Korchina V."/>
            <person name="Kovar C."/>
            <person name="Lara F."/>
            <person name="Lee S."/>
            <person name="Mata R."/>
            <person name="Mathew T."/>
            <person name="Moen C."/>
            <person name="Morales K."/>
            <person name="Munidasa M."/>
            <person name="Nazareth L."/>
            <person name="Ngo R."/>
            <person name="Nguyen L."/>
            <person name="Okwuonu G."/>
            <person name="Ongeri F."/>
            <person name="Patil S."/>
            <person name="Petrosino J."/>
            <person name="Pham C."/>
            <person name="Pham P."/>
            <person name="Pu L.-L."/>
            <person name="Puazo M."/>
            <person name="Raj R."/>
            <person name="Reid J."/>
            <person name="Rouhana J."/>
            <person name="Saada N."/>
            <person name="Shang Y."/>
            <person name="Simmons D."/>
            <person name="Thornton R."/>
            <person name="Warren J."/>
            <person name="Weissenberger G."/>
            <person name="Zhang J."/>
            <person name="Zhang L."/>
            <person name="Zhou C."/>
            <person name="Zhu D."/>
            <person name="Muzny D."/>
            <person name="Worley K."/>
            <person name="Gibbs R."/>
        </authorList>
    </citation>
    <scope>NUCLEOTIDE SEQUENCE [LARGE SCALE GENOMIC DNA]</scope>
    <source>
        <strain evidence="1 2">DSM 17361</strain>
    </source>
</reference>
<protein>
    <submittedName>
        <fullName evidence="1">Endoribonuclease L-PSP</fullName>
    </submittedName>
</protein>
<dbReference type="RefSeq" id="WP_007174835.1">
    <property type="nucleotide sequence ID" value="NZ_GG704782.1"/>
</dbReference>
<dbReference type="GO" id="GO:0019239">
    <property type="term" value="F:deaminase activity"/>
    <property type="evidence" value="ECO:0007669"/>
    <property type="project" value="TreeGrafter"/>
</dbReference>
<dbReference type="OrthoDB" id="9803101at2"/>
<dbReference type="Pfam" id="PF01042">
    <property type="entry name" value="Ribonuc_L-PSP"/>
    <property type="match status" value="1"/>
</dbReference>
<comment type="caution">
    <text evidence="1">The sequence shown here is derived from an EMBL/GenBank/DDBJ whole genome shotgun (WGS) entry which is preliminary data.</text>
</comment>
<dbReference type="GO" id="GO:0005829">
    <property type="term" value="C:cytosol"/>
    <property type="evidence" value="ECO:0007669"/>
    <property type="project" value="TreeGrafter"/>
</dbReference>
<dbReference type="PANTHER" id="PTHR11803:SF39">
    <property type="entry name" value="2-IMINOBUTANOATE_2-IMINOPROPANOATE DEAMINASE"/>
    <property type="match status" value="1"/>
</dbReference>
<dbReference type="HOGENOM" id="CLU_062425_0_0_10"/>
<dbReference type="Proteomes" id="UP000003160">
    <property type="component" value="Unassembled WGS sequence"/>
</dbReference>
<dbReference type="eggNOG" id="COG0251">
    <property type="taxonomic scope" value="Bacteria"/>
</dbReference>
<gene>
    <name evidence="1" type="ORF">HMPREF0645_0487</name>
</gene>
<evidence type="ECO:0000313" key="1">
    <source>
        <dbReference type="EMBL" id="EFA45099.1"/>
    </source>
</evidence>
<keyword evidence="2" id="KW-1185">Reference proteome</keyword>
<dbReference type="InterPro" id="IPR006175">
    <property type="entry name" value="YjgF/YER057c/UK114"/>
</dbReference>